<comment type="caution">
    <text evidence="1">The sequence shown here is derived from an EMBL/GenBank/DDBJ whole genome shotgun (WGS) entry which is preliminary data.</text>
</comment>
<dbReference type="EMBL" id="NNRL01000163">
    <property type="protein sequence ID" value="OYR10870.1"/>
    <property type="molecule type" value="Genomic_DNA"/>
</dbReference>
<gene>
    <name evidence="1" type="ORF">CEV33_2336</name>
</gene>
<evidence type="ECO:0000313" key="1">
    <source>
        <dbReference type="EMBL" id="OYR10870.1"/>
    </source>
</evidence>
<organism evidence="1 2">
    <name type="scientific">Brucella grignonensis</name>
    <dbReference type="NCBI Taxonomy" id="94627"/>
    <lineage>
        <taxon>Bacteria</taxon>
        <taxon>Pseudomonadati</taxon>
        <taxon>Pseudomonadota</taxon>
        <taxon>Alphaproteobacteria</taxon>
        <taxon>Hyphomicrobiales</taxon>
        <taxon>Brucellaceae</taxon>
        <taxon>Brucella/Ochrobactrum group</taxon>
        <taxon>Brucella</taxon>
    </lineage>
</organism>
<reference evidence="1 2" key="1">
    <citation type="submission" date="2017-07" db="EMBL/GenBank/DDBJ databases">
        <title>Phylogenetic study on the rhizospheric bacterium Ochrobactrum sp. A44.</title>
        <authorList>
            <person name="Krzyzanowska D.M."/>
            <person name="Ossowicki A."/>
            <person name="Rajewska M."/>
            <person name="Maciag T."/>
            <person name="Kaczynski Z."/>
            <person name="Czerwicka M."/>
            <person name="Jafra S."/>
        </authorList>
    </citation>
    <scope>NUCLEOTIDE SEQUENCE [LARGE SCALE GENOMIC DNA]</scope>
    <source>
        <strain evidence="1 2">OgA9a</strain>
    </source>
</reference>
<evidence type="ECO:0000313" key="2">
    <source>
        <dbReference type="Proteomes" id="UP000216478"/>
    </source>
</evidence>
<dbReference type="AlphaFoldDB" id="A0A256F7Y6"/>
<dbReference type="Proteomes" id="UP000216478">
    <property type="component" value="Unassembled WGS sequence"/>
</dbReference>
<proteinExistence type="predicted"/>
<keyword evidence="2" id="KW-1185">Reference proteome</keyword>
<accession>A0A256F7Y6</accession>
<sequence>MIKHFYAGSCGMLAVKLAERRIEILKERRTERGVELR</sequence>
<protein>
    <submittedName>
        <fullName evidence="1">Uncharacterized protein</fullName>
    </submittedName>
</protein>
<name>A0A256F7Y6_9HYPH</name>